<dbReference type="InterPro" id="IPR005129">
    <property type="entry name" value="GTPase_ArgK"/>
</dbReference>
<organism evidence="2 3">
    <name type="scientific">Mangrovibacillus cuniculi</name>
    <dbReference type="NCBI Taxonomy" id="2593652"/>
    <lineage>
        <taxon>Bacteria</taxon>
        <taxon>Bacillati</taxon>
        <taxon>Bacillota</taxon>
        <taxon>Bacilli</taxon>
        <taxon>Bacillales</taxon>
        <taxon>Bacillaceae</taxon>
        <taxon>Mangrovibacillus</taxon>
    </lineage>
</organism>
<keyword evidence="3" id="KW-1185">Reference proteome</keyword>
<sequence>MMAWKKKNTQPLDIDGVATELMQGSRGALAKAITLVESNKEEHRYDAEKLLEKLDRTTTSFRIGVSGIPGAGKSTFIEDIGLSLCENGEKVAVLAIDPSSRYSKGSILGDKTRMERLSLHPNAFVRPTSTGGTLGGVHHRTTEVLYLCEAAGYQTIFVETVGVGQSEGMVRELVDCFILLLLSRTGDDLQGVKRGILELADVFIINKADPNVRKEAENLKTSTEQLIQLFTPSTEGFEQEVWLHSTLLREDKHEIVKSLERVKMAMTILPSVQKRRFEQLIEWSNQHIRMEIQRLFEKEMKQEIAIMESKLSLHSPIPYAELRELIRKFRNE</sequence>
<keyword evidence="2" id="KW-0378">Hydrolase</keyword>
<dbReference type="GO" id="GO:0005737">
    <property type="term" value="C:cytoplasm"/>
    <property type="evidence" value="ECO:0007669"/>
    <property type="project" value="TreeGrafter"/>
</dbReference>
<evidence type="ECO:0000313" key="3">
    <source>
        <dbReference type="Proteomes" id="UP000593626"/>
    </source>
</evidence>
<dbReference type="PANTHER" id="PTHR23408:SF3">
    <property type="entry name" value="METHYLMALONIC ACIDURIA TYPE A PROTEIN, MITOCHONDRIAL"/>
    <property type="match status" value="1"/>
</dbReference>
<dbReference type="RefSeq" id="WP_239674337.1">
    <property type="nucleotide sequence ID" value="NZ_CP049742.1"/>
</dbReference>
<dbReference type="GO" id="GO:0005525">
    <property type="term" value="F:GTP binding"/>
    <property type="evidence" value="ECO:0007669"/>
    <property type="project" value="InterPro"/>
</dbReference>
<dbReference type="PANTHER" id="PTHR23408">
    <property type="entry name" value="METHYLMALONYL-COA MUTASE"/>
    <property type="match status" value="1"/>
</dbReference>
<dbReference type="GO" id="GO:0003924">
    <property type="term" value="F:GTPase activity"/>
    <property type="evidence" value="ECO:0007669"/>
    <property type="project" value="InterPro"/>
</dbReference>
<dbReference type="Proteomes" id="UP000593626">
    <property type="component" value="Chromosome"/>
</dbReference>
<dbReference type="SUPFAM" id="SSF52540">
    <property type="entry name" value="P-loop containing nucleoside triphosphate hydrolases"/>
    <property type="match status" value="1"/>
</dbReference>
<gene>
    <name evidence="2" type="primary">meaB</name>
    <name evidence="2" type="ORF">G8O30_07410</name>
</gene>
<dbReference type="EMBL" id="CP049742">
    <property type="protein sequence ID" value="QPC46801.1"/>
    <property type="molecule type" value="Genomic_DNA"/>
</dbReference>
<name>A0A7S8CB89_9BACI</name>
<dbReference type="Pfam" id="PF03308">
    <property type="entry name" value="MeaB"/>
    <property type="match status" value="1"/>
</dbReference>
<dbReference type="Gene3D" id="1.20.5.170">
    <property type="match status" value="1"/>
</dbReference>
<dbReference type="Gene3D" id="3.40.50.300">
    <property type="entry name" value="P-loop containing nucleotide triphosphate hydrolases"/>
    <property type="match status" value="1"/>
</dbReference>
<protein>
    <submittedName>
        <fullName evidence="2">Methylmalonyl Co-A mutase-associated GTPase MeaB</fullName>
        <ecNumber evidence="2">3.6.5.-</ecNumber>
    </submittedName>
</protein>
<comment type="similarity">
    <text evidence="1">Belongs to the SIMIBI class G3E GTPase family. ArgK/MeaB subfamily.</text>
</comment>
<reference evidence="2 3" key="1">
    <citation type="submission" date="2019-07" db="EMBL/GenBank/DDBJ databases">
        <title>Genome sequence of 2 isolates from Red Sea Mangroves.</title>
        <authorList>
            <person name="Sefrji F."/>
            <person name="Michoud G."/>
            <person name="Merlino G."/>
            <person name="Daffonchio D."/>
        </authorList>
    </citation>
    <scope>NUCLEOTIDE SEQUENCE [LARGE SCALE GENOMIC DNA]</scope>
    <source>
        <strain evidence="2 3">R1DC41</strain>
    </source>
</reference>
<dbReference type="InterPro" id="IPR027417">
    <property type="entry name" value="P-loop_NTPase"/>
</dbReference>
<accession>A0A7S8CB89</accession>
<dbReference type="AlphaFoldDB" id="A0A7S8CB89"/>
<dbReference type="NCBIfam" id="NF006958">
    <property type="entry name" value="PRK09435.1"/>
    <property type="match status" value="1"/>
</dbReference>
<dbReference type="NCBIfam" id="TIGR00750">
    <property type="entry name" value="lao"/>
    <property type="match status" value="1"/>
</dbReference>
<proteinExistence type="inferred from homology"/>
<dbReference type="KEGG" id="mcui:G8O30_07410"/>
<dbReference type="EC" id="3.6.5.-" evidence="2"/>
<dbReference type="CDD" id="cd03114">
    <property type="entry name" value="MMAA-like"/>
    <property type="match status" value="1"/>
</dbReference>
<evidence type="ECO:0000256" key="1">
    <source>
        <dbReference type="ARBA" id="ARBA00009625"/>
    </source>
</evidence>
<evidence type="ECO:0000313" key="2">
    <source>
        <dbReference type="EMBL" id="QPC46801.1"/>
    </source>
</evidence>